<name>A0A8J7LZT2_9RHOB</name>
<sequence>MFRPFRTLILLVFAFLAGVFYERNGHLERCEANGGRIVDSLCVPEGVS</sequence>
<organism evidence="1 2">
    <name type="scientific">Sedimentitalea arenosa</name>
    <dbReference type="NCBI Taxonomy" id="2798803"/>
    <lineage>
        <taxon>Bacteria</taxon>
        <taxon>Pseudomonadati</taxon>
        <taxon>Pseudomonadota</taxon>
        <taxon>Alphaproteobacteria</taxon>
        <taxon>Rhodobacterales</taxon>
        <taxon>Paracoccaceae</taxon>
        <taxon>Sedimentitalea</taxon>
    </lineage>
</organism>
<dbReference type="AlphaFoldDB" id="A0A8J7LZT2"/>
<evidence type="ECO:0000313" key="1">
    <source>
        <dbReference type="EMBL" id="MBJ6372176.1"/>
    </source>
</evidence>
<proteinExistence type="predicted"/>
<dbReference type="RefSeq" id="WP_199025051.1">
    <property type="nucleotide sequence ID" value="NZ_JAELVR010000007.1"/>
</dbReference>
<evidence type="ECO:0000313" key="2">
    <source>
        <dbReference type="Proteomes" id="UP000619079"/>
    </source>
</evidence>
<comment type="caution">
    <text evidence="1">The sequence shown here is derived from an EMBL/GenBank/DDBJ whole genome shotgun (WGS) entry which is preliminary data.</text>
</comment>
<reference evidence="1" key="1">
    <citation type="submission" date="2020-12" db="EMBL/GenBank/DDBJ databases">
        <title>Sedimentitalea sp. nov., isolated from sand in Incheon.</title>
        <authorList>
            <person name="Kim W."/>
        </authorList>
    </citation>
    <scope>NUCLEOTIDE SEQUENCE</scope>
    <source>
        <strain evidence="1">CAU 1593</strain>
    </source>
</reference>
<protein>
    <submittedName>
        <fullName evidence="1">Uncharacterized protein</fullName>
    </submittedName>
</protein>
<gene>
    <name evidence="1" type="ORF">JF290_11625</name>
</gene>
<accession>A0A8J7LZT2</accession>
<dbReference type="Proteomes" id="UP000619079">
    <property type="component" value="Unassembled WGS sequence"/>
</dbReference>
<keyword evidence="2" id="KW-1185">Reference proteome</keyword>
<dbReference type="EMBL" id="JAELVR010000007">
    <property type="protein sequence ID" value="MBJ6372176.1"/>
    <property type="molecule type" value="Genomic_DNA"/>
</dbReference>